<evidence type="ECO:0000256" key="3">
    <source>
        <dbReference type="ARBA" id="ARBA00023125"/>
    </source>
</evidence>
<dbReference type="Pfam" id="PF13977">
    <property type="entry name" value="TetR_C_6"/>
    <property type="match status" value="1"/>
</dbReference>
<evidence type="ECO:0000259" key="6">
    <source>
        <dbReference type="PROSITE" id="PS50977"/>
    </source>
</evidence>
<dbReference type="SUPFAM" id="SSF46689">
    <property type="entry name" value="Homeodomain-like"/>
    <property type="match status" value="1"/>
</dbReference>
<keyword evidence="2" id="KW-0805">Transcription regulation</keyword>
<feature type="domain" description="HTH tetR-type" evidence="6">
    <location>
        <begin position="8"/>
        <end position="68"/>
    </location>
</feature>
<dbReference type="InterPro" id="IPR039538">
    <property type="entry name" value="BetI_C"/>
</dbReference>
<dbReference type="EMBL" id="JACBZF010000001">
    <property type="protein sequence ID" value="NYH93759.1"/>
    <property type="molecule type" value="Genomic_DNA"/>
</dbReference>
<dbReference type="PANTHER" id="PTHR30055:SF234">
    <property type="entry name" value="HTH-TYPE TRANSCRIPTIONAL REGULATOR BETI"/>
    <property type="match status" value="1"/>
</dbReference>
<accession>A0A7Y9XSL1</accession>
<sequence>MPIVVDKQERREMVASVAYDLVARDGIDAVTFRQIASETGNSTAIVTNYFRNKEELLFEVYKRANHEAMSRVAAAFQAGQPLVDCVLEAMPAHDEGRRNWRVWLAFWGRAHADPAYVLETARNGDDSLKLYRRMVEGRAEAGLSDPDLQARKLLTLVAGISLEACLSPETWPVDRMRDVLESEIGKR</sequence>
<keyword evidence="3 5" id="KW-0238">DNA-binding</keyword>
<keyword evidence="1" id="KW-0678">Repressor</keyword>
<reference evidence="7 8" key="1">
    <citation type="submission" date="2020-07" db="EMBL/GenBank/DDBJ databases">
        <title>Genomic Encyclopedia of Type Strains, Phase IV (KMG-IV): sequencing the most valuable type-strain genomes for metagenomic binning, comparative biology and taxonomic classification.</title>
        <authorList>
            <person name="Goeker M."/>
        </authorList>
    </citation>
    <scope>NUCLEOTIDE SEQUENCE [LARGE SCALE GENOMIC DNA]</scope>
    <source>
        <strain evidence="7 8">DSM 29043</strain>
    </source>
</reference>
<dbReference type="AlphaFoldDB" id="A0A7Y9XSL1"/>
<protein>
    <submittedName>
        <fullName evidence="7">AcrR family transcriptional regulator</fullName>
    </submittedName>
</protein>
<dbReference type="InterPro" id="IPR001647">
    <property type="entry name" value="HTH_TetR"/>
</dbReference>
<comment type="caution">
    <text evidence="7">The sequence shown here is derived from an EMBL/GenBank/DDBJ whole genome shotgun (WGS) entry which is preliminary data.</text>
</comment>
<dbReference type="SUPFAM" id="SSF48498">
    <property type="entry name" value="Tetracyclin repressor-like, C-terminal domain"/>
    <property type="match status" value="1"/>
</dbReference>
<keyword evidence="8" id="KW-1185">Reference proteome</keyword>
<feature type="DNA-binding region" description="H-T-H motif" evidence="5">
    <location>
        <begin position="31"/>
        <end position="50"/>
    </location>
</feature>
<dbReference type="Gene3D" id="1.10.357.10">
    <property type="entry name" value="Tetracycline Repressor, domain 2"/>
    <property type="match status" value="1"/>
</dbReference>
<name>A0A7Y9XSL1_9SPHN</name>
<evidence type="ECO:0000313" key="7">
    <source>
        <dbReference type="EMBL" id="NYH93759.1"/>
    </source>
</evidence>
<proteinExistence type="predicted"/>
<evidence type="ECO:0000313" key="8">
    <source>
        <dbReference type="Proteomes" id="UP000522081"/>
    </source>
</evidence>
<dbReference type="GO" id="GO:0000976">
    <property type="term" value="F:transcription cis-regulatory region binding"/>
    <property type="evidence" value="ECO:0007669"/>
    <property type="project" value="TreeGrafter"/>
</dbReference>
<evidence type="ECO:0000256" key="1">
    <source>
        <dbReference type="ARBA" id="ARBA00022491"/>
    </source>
</evidence>
<evidence type="ECO:0000256" key="4">
    <source>
        <dbReference type="ARBA" id="ARBA00023163"/>
    </source>
</evidence>
<dbReference type="PROSITE" id="PS50977">
    <property type="entry name" value="HTH_TETR_2"/>
    <property type="match status" value="1"/>
</dbReference>
<dbReference type="RefSeq" id="WP_179405734.1">
    <property type="nucleotide sequence ID" value="NZ_BMGF01000001.1"/>
</dbReference>
<dbReference type="PANTHER" id="PTHR30055">
    <property type="entry name" value="HTH-TYPE TRANSCRIPTIONAL REGULATOR RUTR"/>
    <property type="match status" value="1"/>
</dbReference>
<organism evidence="7 8">
    <name type="scientific">Novosphingobium marinum</name>
    <dbReference type="NCBI Taxonomy" id="1514948"/>
    <lineage>
        <taxon>Bacteria</taxon>
        <taxon>Pseudomonadati</taxon>
        <taxon>Pseudomonadota</taxon>
        <taxon>Alphaproteobacteria</taxon>
        <taxon>Sphingomonadales</taxon>
        <taxon>Sphingomonadaceae</taxon>
        <taxon>Novosphingobium</taxon>
    </lineage>
</organism>
<evidence type="ECO:0000256" key="2">
    <source>
        <dbReference type="ARBA" id="ARBA00023015"/>
    </source>
</evidence>
<dbReference type="Pfam" id="PF00440">
    <property type="entry name" value="TetR_N"/>
    <property type="match status" value="1"/>
</dbReference>
<dbReference type="Proteomes" id="UP000522081">
    <property type="component" value="Unassembled WGS sequence"/>
</dbReference>
<dbReference type="InterPro" id="IPR009057">
    <property type="entry name" value="Homeodomain-like_sf"/>
</dbReference>
<dbReference type="InterPro" id="IPR036271">
    <property type="entry name" value="Tet_transcr_reg_TetR-rel_C_sf"/>
</dbReference>
<dbReference type="InterPro" id="IPR050109">
    <property type="entry name" value="HTH-type_TetR-like_transc_reg"/>
</dbReference>
<gene>
    <name evidence="7" type="ORF">FHS75_000064</name>
</gene>
<keyword evidence="4" id="KW-0804">Transcription</keyword>
<dbReference type="GO" id="GO:0003700">
    <property type="term" value="F:DNA-binding transcription factor activity"/>
    <property type="evidence" value="ECO:0007669"/>
    <property type="project" value="TreeGrafter"/>
</dbReference>
<evidence type="ECO:0000256" key="5">
    <source>
        <dbReference type="PROSITE-ProRule" id="PRU00335"/>
    </source>
</evidence>